<dbReference type="SUPFAM" id="SSF46785">
    <property type="entry name" value="Winged helix' DNA-binding domain"/>
    <property type="match status" value="1"/>
</dbReference>
<keyword evidence="5" id="KW-0539">Nucleus</keyword>
<feature type="compositionally biased region" description="Low complexity" evidence="8">
    <location>
        <begin position="990"/>
        <end position="1001"/>
    </location>
</feature>
<evidence type="ECO:0000313" key="10">
    <source>
        <dbReference type="EMBL" id="PWI72477.1"/>
    </source>
</evidence>
<dbReference type="Pfam" id="PF00072">
    <property type="entry name" value="Response_reg"/>
    <property type="match status" value="1"/>
</dbReference>
<evidence type="ECO:0000313" key="11">
    <source>
        <dbReference type="Proteomes" id="UP000245956"/>
    </source>
</evidence>
<feature type="compositionally biased region" description="Basic and acidic residues" evidence="8">
    <location>
        <begin position="1231"/>
        <end position="1242"/>
    </location>
</feature>
<sequence length="1250" mass="136116">MASLQMPQTPAIQARQIGGTCTQCVPLSALPPAVGGRLYQPRQESGRQLACPDQIQAGAPPPKAWHFISGRVDKSWLCLTIRSGPATRTQSRTNGPCPSASTDETDREAGFLGPRGTCRIKGQNVAWDSTSSGKLPGRLARRGLGRESVEPVYLTRNKARVVARTRDPGSMSTGQRKAVVPDAWNCLGYRDKGRWSPSKKQRARKLSPPGARQWTRLANKRTAHPAARQGHRLQWRPAAASLDGGRLSWTRCRRRYLRPLIEGDAPSDEQKNGRWAAVARRDVWAAGGVNVRLHQMCVRGKPSCPSYQDGDEDAWMRVNVRESEVGRTSMAAAGHRQGPRASLARCGSSRYRPGGPRPVDGDDLLDWYWAGPGWAGEPPAADGPAGPAQVANAPPAAAHYLAPAISGIPSHKSRDHRSGGMSEVEGSLRQRLLTLLLCSEGSSGKIRQSEYCFARGRRNICSHNVQYSIVPAVAVGAAVESSQWDVAVDTDGSADEEVPQVPRCPPAPHLQLGRAALPSTLTPASTPPPLAQECTLAVIHLIARSHPGPPPGWRSIPYLALPSHPSIHHLPSRPTQNLQARPSLQPDRARINCLRHRGRRQREPRALHLRHWRRQNLQHRSASALAGRFLPSTPTSSTLRPLPQTSAEPASSPNADPSRCSSPAATTALEDIMSGTEMAAAPGGGNNASEFVRKLFRMLEDPSHQDVARWGKDGDSFVVVEGEKFTRSILPKHFKHSNMSSFIRQLNKYDFHKVKPSSDSDSSNPNGNILEFKHPYFRADSKDGLDNIRRKAPAPRKQPAAEDFTTSQHVSVISEQLTATQQQVQQLQELYADVSQTNRLLVNEVLTLQKMLNAQKQAQYELLNYLSPYNDNRNRTLVNQPISSNGTADVDDAVPELRRARELLSSVTTDSVADRELERLQGMYGSPTDSATIITPVSMPMMHDPMTDLSRYPVYPVGQTVGIDPFSSDHIHKIPYAMPNEGASMGVSEPPTTSAQATAPAPAAPAPAPAPAADKSTSLWGSKKPLVFLVEDDPTCAKIGIKFLKSMGCDVEHAQNGADAFNRVSTVGRDHFDMMFMDIIMPRLDGVSATMYIRQHCPSTPIIAMTSNIRPDEVNSYFEHGMNGVLAKPFTKEGMLKSIKTHMAHLLKNPPPQNEGDGSGYMMGGVPFMGNSMKFETSTPPPPGASGSGWSPGHMAQGSTDQWGGFMNGGNQYGMGRHGYGTAMESTSGRISDHDSPPEKRQRLNQGNYG</sequence>
<feature type="region of interest" description="Disordered" evidence="8">
    <location>
        <begin position="623"/>
        <end position="664"/>
    </location>
</feature>
<dbReference type="Gene3D" id="3.40.50.2300">
    <property type="match status" value="1"/>
</dbReference>
<evidence type="ECO:0000256" key="1">
    <source>
        <dbReference type="ARBA" id="ARBA00004123"/>
    </source>
</evidence>
<dbReference type="InterPro" id="IPR000232">
    <property type="entry name" value="HSF_DNA-bd"/>
</dbReference>
<accession>A0A2U3ED83</accession>
<feature type="compositionally biased region" description="Polar residues" evidence="8">
    <location>
        <begin position="86"/>
        <end position="102"/>
    </location>
</feature>
<keyword evidence="2" id="KW-0805">Transcription regulation</keyword>
<keyword evidence="7" id="KW-0175">Coiled coil</keyword>
<evidence type="ECO:0000256" key="3">
    <source>
        <dbReference type="ARBA" id="ARBA00023125"/>
    </source>
</evidence>
<feature type="modified residue" description="4-aspartylphosphate" evidence="6">
    <location>
        <position position="1078"/>
    </location>
</feature>
<dbReference type="EMBL" id="LCWV01000006">
    <property type="protein sequence ID" value="PWI72477.1"/>
    <property type="molecule type" value="Genomic_DNA"/>
</dbReference>
<dbReference type="PANTHER" id="PTHR10015:SF361">
    <property type="entry name" value="TRANSCRIPTION FACTOR SKN7"/>
    <property type="match status" value="1"/>
</dbReference>
<dbReference type="Gene3D" id="1.10.10.10">
    <property type="entry name" value="Winged helix-like DNA-binding domain superfamily/Winged helix DNA-binding domain"/>
    <property type="match status" value="1"/>
</dbReference>
<dbReference type="GO" id="GO:0003700">
    <property type="term" value="F:DNA-binding transcription factor activity"/>
    <property type="evidence" value="ECO:0007669"/>
    <property type="project" value="InterPro"/>
</dbReference>
<dbReference type="PRINTS" id="PR00056">
    <property type="entry name" value="HSFDOMAIN"/>
</dbReference>
<feature type="region of interest" description="Disordered" evidence="8">
    <location>
        <begin position="86"/>
        <end position="115"/>
    </location>
</feature>
<dbReference type="InterPro" id="IPR036390">
    <property type="entry name" value="WH_DNA-bd_sf"/>
</dbReference>
<feature type="region of interest" description="Disordered" evidence="8">
    <location>
        <begin position="328"/>
        <end position="359"/>
    </location>
</feature>
<dbReference type="FunFam" id="1.10.10.10:FF:000027">
    <property type="entry name" value="Heat shock transcription factor 1"/>
    <property type="match status" value="1"/>
</dbReference>
<dbReference type="FunFam" id="3.40.50.2300:FF:000212">
    <property type="entry name" value="Stress response regulator/HFS transcription factor"/>
    <property type="match status" value="1"/>
</dbReference>
<dbReference type="Pfam" id="PF00447">
    <property type="entry name" value="HSF_DNA-bind"/>
    <property type="match status" value="1"/>
</dbReference>
<feature type="coiled-coil region" evidence="7">
    <location>
        <begin position="810"/>
        <end position="844"/>
    </location>
</feature>
<comment type="subcellular location">
    <subcellularLocation>
        <location evidence="1">Nucleus</location>
    </subcellularLocation>
</comment>
<feature type="region of interest" description="Disordered" evidence="8">
    <location>
        <begin position="1175"/>
        <end position="1250"/>
    </location>
</feature>
<dbReference type="GO" id="GO:0043565">
    <property type="term" value="F:sequence-specific DNA binding"/>
    <property type="evidence" value="ECO:0007669"/>
    <property type="project" value="InterPro"/>
</dbReference>
<evidence type="ECO:0000256" key="8">
    <source>
        <dbReference type="SAM" id="MobiDB-lite"/>
    </source>
</evidence>
<dbReference type="InterPro" id="IPR011006">
    <property type="entry name" value="CheY-like_superfamily"/>
</dbReference>
<comment type="caution">
    <text evidence="10">The sequence shown here is derived from an EMBL/GenBank/DDBJ whole genome shotgun (WGS) entry which is preliminary data.</text>
</comment>
<dbReference type="SUPFAM" id="SSF52172">
    <property type="entry name" value="CheY-like"/>
    <property type="match status" value="1"/>
</dbReference>
<dbReference type="InterPro" id="IPR001789">
    <property type="entry name" value="Sig_transdc_resp-reg_receiver"/>
</dbReference>
<evidence type="ECO:0000259" key="9">
    <source>
        <dbReference type="PROSITE" id="PS50110"/>
    </source>
</evidence>
<feature type="domain" description="Response regulatory" evidence="9">
    <location>
        <begin position="1026"/>
        <end position="1143"/>
    </location>
</feature>
<dbReference type="CDD" id="cd17546">
    <property type="entry name" value="REC_hyHK_CKI1_RcsC-like"/>
    <property type="match status" value="1"/>
</dbReference>
<feature type="compositionally biased region" description="Gly residues" evidence="8">
    <location>
        <begin position="1206"/>
        <end position="1219"/>
    </location>
</feature>
<evidence type="ECO:0000256" key="5">
    <source>
        <dbReference type="ARBA" id="ARBA00023242"/>
    </source>
</evidence>
<gene>
    <name evidence="10" type="ORF">PCL_11100</name>
</gene>
<dbReference type="GO" id="GO:0005634">
    <property type="term" value="C:nucleus"/>
    <property type="evidence" value="ECO:0007669"/>
    <property type="project" value="UniProtKB-SubCell"/>
</dbReference>
<evidence type="ECO:0000256" key="4">
    <source>
        <dbReference type="ARBA" id="ARBA00023163"/>
    </source>
</evidence>
<dbReference type="GO" id="GO:0000160">
    <property type="term" value="P:phosphorelay signal transduction system"/>
    <property type="evidence" value="ECO:0007669"/>
    <property type="project" value="InterPro"/>
</dbReference>
<feature type="compositionally biased region" description="Polar residues" evidence="8">
    <location>
        <begin position="632"/>
        <end position="664"/>
    </location>
</feature>
<evidence type="ECO:0000256" key="7">
    <source>
        <dbReference type="SAM" id="Coils"/>
    </source>
</evidence>
<dbReference type="InterPro" id="IPR036388">
    <property type="entry name" value="WH-like_DNA-bd_sf"/>
</dbReference>
<keyword evidence="4" id="KW-0804">Transcription</keyword>
<dbReference type="PROSITE" id="PS00434">
    <property type="entry name" value="HSF_DOMAIN"/>
    <property type="match status" value="1"/>
</dbReference>
<keyword evidence="6" id="KW-0597">Phosphoprotein</keyword>
<keyword evidence="3" id="KW-0238">DNA-binding</keyword>
<dbReference type="SMART" id="SM00415">
    <property type="entry name" value="HSF"/>
    <property type="match status" value="1"/>
</dbReference>
<dbReference type="PANTHER" id="PTHR10015">
    <property type="entry name" value="HEAT SHOCK TRANSCRIPTION FACTOR"/>
    <property type="match status" value="1"/>
</dbReference>
<proteinExistence type="predicted"/>
<evidence type="ECO:0000256" key="2">
    <source>
        <dbReference type="ARBA" id="ARBA00023015"/>
    </source>
</evidence>
<name>A0A2U3ED83_PURLI</name>
<dbReference type="PROSITE" id="PS50110">
    <property type="entry name" value="RESPONSE_REGULATORY"/>
    <property type="match status" value="1"/>
</dbReference>
<dbReference type="SMART" id="SM00448">
    <property type="entry name" value="REC"/>
    <property type="match status" value="1"/>
</dbReference>
<evidence type="ECO:0000256" key="6">
    <source>
        <dbReference type="PROSITE-ProRule" id="PRU00169"/>
    </source>
</evidence>
<feature type="region of interest" description="Disordered" evidence="8">
    <location>
        <begin position="982"/>
        <end position="1017"/>
    </location>
</feature>
<dbReference type="Proteomes" id="UP000245956">
    <property type="component" value="Unassembled WGS sequence"/>
</dbReference>
<organism evidence="10 11">
    <name type="scientific">Purpureocillium lilacinum</name>
    <name type="common">Paecilomyces lilacinus</name>
    <dbReference type="NCBI Taxonomy" id="33203"/>
    <lineage>
        <taxon>Eukaryota</taxon>
        <taxon>Fungi</taxon>
        <taxon>Dikarya</taxon>
        <taxon>Ascomycota</taxon>
        <taxon>Pezizomycotina</taxon>
        <taxon>Sordariomycetes</taxon>
        <taxon>Hypocreomycetidae</taxon>
        <taxon>Hypocreales</taxon>
        <taxon>Ophiocordycipitaceae</taxon>
        <taxon>Purpureocillium</taxon>
    </lineage>
</organism>
<protein>
    <submittedName>
        <fullName evidence="10">Stress response regulator</fullName>
    </submittedName>
</protein>
<feature type="region of interest" description="Disordered" evidence="8">
    <location>
        <begin position="36"/>
        <end position="56"/>
    </location>
</feature>
<reference evidence="10 11" key="1">
    <citation type="journal article" date="2016" name="Front. Microbiol.">
        <title>Genome and transcriptome sequences reveal the specific parasitism of the nematophagous Purpureocillium lilacinum 36-1.</title>
        <authorList>
            <person name="Xie J."/>
            <person name="Li S."/>
            <person name="Mo C."/>
            <person name="Xiao X."/>
            <person name="Peng D."/>
            <person name="Wang G."/>
            <person name="Xiao Y."/>
        </authorList>
    </citation>
    <scope>NUCLEOTIDE SEQUENCE [LARGE SCALE GENOMIC DNA]</scope>
    <source>
        <strain evidence="10 11">36-1</strain>
    </source>
</reference>
<dbReference type="AlphaFoldDB" id="A0A2U3ED83"/>